<dbReference type="GO" id="GO:0016712">
    <property type="term" value="F:oxidoreductase activity, acting on paired donors, with incorporation or reduction of molecular oxygen, reduced flavin or flavoprotein as one donor, and incorporation of one atom of oxygen"/>
    <property type="evidence" value="ECO:0007669"/>
    <property type="project" value="TreeGrafter"/>
</dbReference>
<comment type="similarity">
    <text evidence="2">Belongs to the HpaH/HsaA monooxygenase family.</text>
</comment>
<dbReference type="InterPro" id="IPR013786">
    <property type="entry name" value="AcylCoA_DH/ox_N"/>
</dbReference>
<dbReference type="InterPro" id="IPR009100">
    <property type="entry name" value="AcylCoA_DH/oxidase_NM_dom_sf"/>
</dbReference>
<organism evidence="5 6">
    <name type="scientific">Amycolatopsis mediterranei (strain U-32)</name>
    <dbReference type="NCBI Taxonomy" id="749927"/>
    <lineage>
        <taxon>Bacteria</taxon>
        <taxon>Bacillati</taxon>
        <taxon>Actinomycetota</taxon>
        <taxon>Actinomycetes</taxon>
        <taxon>Pseudonocardiales</taxon>
        <taxon>Pseudonocardiaceae</taxon>
        <taxon>Amycolatopsis</taxon>
    </lineage>
</organism>
<dbReference type="PATRIC" id="fig|749927.5.peg.7115"/>
<dbReference type="AlphaFoldDB" id="A0A0H3DEQ4"/>
<dbReference type="InterPro" id="IPR037069">
    <property type="entry name" value="AcylCoA_DH/ox_N_sf"/>
</dbReference>
<dbReference type="PIRSF" id="PIRSF016578">
    <property type="entry name" value="HsaA"/>
    <property type="match status" value="1"/>
</dbReference>
<keyword evidence="1" id="KW-0560">Oxidoreductase</keyword>
<proteinExistence type="inferred from homology"/>
<dbReference type="Gene3D" id="1.10.540.10">
    <property type="entry name" value="Acyl-CoA dehydrogenase/oxidase, N-terminal domain"/>
    <property type="match status" value="1"/>
</dbReference>
<gene>
    <name evidence="5" type="ordered locus">AMED_6840</name>
</gene>
<dbReference type="KEGG" id="amd:AMED_6840"/>
<dbReference type="OrthoDB" id="3402961at2"/>
<evidence type="ECO:0000259" key="3">
    <source>
        <dbReference type="Pfam" id="PF02771"/>
    </source>
</evidence>
<dbReference type="Gene3D" id="1.20.140.10">
    <property type="entry name" value="Butyryl-CoA Dehydrogenase, subunit A, domain 3"/>
    <property type="match status" value="1"/>
</dbReference>
<dbReference type="GO" id="GO:0050660">
    <property type="term" value="F:flavin adenine dinucleotide binding"/>
    <property type="evidence" value="ECO:0007669"/>
    <property type="project" value="InterPro"/>
</dbReference>
<dbReference type="GO" id="GO:0003995">
    <property type="term" value="F:acyl-CoA dehydrogenase activity"/>
    <property type="evidence" value="ECO:0007669"/>
    <property type="project" value="TreeGrafter"/>
</dbReference>
<evidence type="ECO:0000313" key="6">
    <source>
        <dbReference type="Proteomes" id="UP000000328"/>
    </source>
</evidence>
<evidence type="ECO:0000313" key="5">
    <source>
        <dbReference type="EMBL" id="ADJ48563.1"/>
    </source>
</evidence>
<dbReference type="SUPFAM" id="SSF56645">
    <property type="entry name" value="Acyl-CoA dehydrogenase NM domain-like"/>
    <property type="match status" value="1"/>
</dbReference>
<dbReference type="GO" id="GO:0033539">
    <property type="term" value="P:fatty acid beta-oxidation using acyl-CoA dehydrogenase"/>
    <property type="evidence" value="ECO:0007669"/>
    <property type="project" value="TreeGrafter"/>
</dbReference>
<dbReference type="HOGENOM" id="CLU_018204_2_0_11"/>
<dbReference type="Gene3D" id="2.40.110.10">
    <property type="entry name" value="Butyryl-CoA Dehydrogenase, subunit A, domain 2"/>
    <property type="match status" value="1"/>
</dbReference>
<dbReference type="PANTHER" id="PTHR48083">
    <property type="entry name" value="MEDIUM-CHAIN SPECIFIC ACYL-COA DEHYDROGENASE, MITOCHONDRIAL-RELATED"/>
    <property type="match status" value="1"/>
</dbReference>
<dbReference type="Pfam" id="PF08028">
    <property type="entry name" value="Acyl-CoA_dh_2"/>
    <property type="match status" value="1"/>
</dbReference>
<evidence type="ECO:0000259" key="4">
    <source>
        <dbReference type="Pfam" id="PF08028"/>
    </source>
</evidence>
<dbReference type="EMBL" id="CP002000">
    <property type="protein sequence ID" value="ADJ48563.1"/>
    <property type="molecule type" value="Genomic_DNA"/>
</dbReference>
<dbReference type="Proteomes" id="UP000000328">
    <property type="component" value="Chromosome"/>
</dbReference>
<name>A0A0H3DEQ4_AMYMU</name>
<sequence length="391" mass="42672">MTDVPSHEELVSRATDLVPLLRKHAQWSEENRRLHEEVIEGLGAAGFFKMRVPRRYGGYEASARTVVEVAAELGRGDGAVGWTQQVWWIPGWMVGLFPDSVQDEVYRTPDVRVCGTLSPTAMATPVDGGYLVNGKWGFISGALHSHWQEIIAVTPLPDGQMMPVMGLVPISDVEIVDDWHTMGVRGSGSVTTIAKDLFVPAERTLPLPAILQEQYASALNADLPMYKAPLLAVAAATTVGTVLGMARGAMEAFMERLPGRKITYTSYDDQREAPITHLQLAEASLKIDQAEFHSYRVADLLDAKSAAGEPWKIEERARARAEVGVVCQLAKEAVDLLFGASGGSSIYESVAIQRIARNVTTANLHALMYPPTAFELYGRVLAGLEPNTLYI</sequence>
<dbReference type="InterPro" id="IPR050741">
    <property type="entry name" value="Acyl-CoA_dehydrogenase"/>
</dbReference>
<accession>A0A0H3DEQ4</accession>
<dbReference type="GeneID" id="92874491"/>
<dbReference type="SUPFAM" id="SSF47203">
    <property type="entry name" value="Acyl-CoA dehydrogenase C-terminal domain-like"/>
    <property type="match status" value="1"/>
</dbReference>
<evidence type="ECO:0000256" key="1">
    <source>
        <dbReference type="ARBA" id="ARBA00023002"/>
    </source>
</evidence>
<dbReference type="InterPro" id="IPR036250">
    <property type="entry name" value="AcylCo_DH-like_C"/>
</dbReference>
<dbReference type="RefSeq" id="WP_013228609.1">
    <property type="nucleotide sequence ID" value="NC_014318.1"/>
</dbReference>
<feature type="domain" description="Acyl-CoA dehydrogenase C-terminal" evidence="4">
    <location>
        <begin position="239"/>
        <end position="368"/>
    </location>
</feature>
<dbReference type="InterPro" id="IPR046373">
    <property type="entry name" value="Acyl-CoA_Oxase/DH_mid-dom_sf"/>
</dbReference>
<dbReference type="InterPro" id="IPR013107">
    <property type="entry name" value="Acyl-CoA_DH_C"/>
</dbReference>
<dbReference type="Pfam" id="PF02771">
    <property type="entry name" value="Acyl-CoA_dh_N"/>
    <property type="match status" value="1"/>
</dbReference>
<feature type="domain" description="Acyl-CoA dehydrogenase/oxidase N-terminal" evidence="3">
    <location>
        <begin position="23"/>
        <end position="85"/>
    </location>
</feature>
<dbReference type="PANTHER" id="PTHR48083:SF19">
    <property type="entry name" value="FLAVIN-DEPENDENT MONOOXYGENASE, OXYGENASE SUBUNIT HSAA"/>
    <property type="match status" value="1"/>
</dbReference>
<dbReference type="eggNOG" id="COG1960">
    <property type="taxonomic scope" value="Bacteria"/>
</dbReference>
<protein>
    <submittedName>
        <fullName evidence="5">Acyl-CoA dehydrogenase</fullName>
    </submittedName>
</protein>
<reference evidence="5 6" key="1">
    <citation type="journal article" date="2010" name="Cell Res.">
        <title>Complete genome sequence of the rifamycin SV-producing Amycolatopsis mediterranei U32 revealed its genetic characteristics in phylogeny and metabolism.</title>
        <authorList>
            <person name="Zhao W."/>
            <person name="Zhong Y."/>
            <person name="Yuan H."/>
            <person name="Wang J."/>
            <person name="Zheng H."/>
            <person name="Wang Y."/>
            <person name="Cen X."/>
            <person name="Xu F."/>
            <person name="Bai J."/>
            <person name="Han X."/>
            <person name="Lu G."/>
            <person name="Zhu Y."/>
            <person name="Shao Z."/>
            <person name="Yan H."/>
            <person name="Li C."/>
            <person name="Peng N."/>
            <person name="Zhang Z."/>
            <person name="Zhang Y."/>
            <person name="Lin W."/>
            <person name="Fan Y."/>
            <person name="Qin Z."/>
            <person name="Hu Y."/>
            <person name="Zhu B."/>
            <person name="Wang S."/>
            <person name="Ding X."/>
            <person name="Zhao G.P."/>
        </authorList>
    </citation>
    <scope>NUCLEOTIDE SEQUENCE [LARGE SCALE GENOMIC DNA]</scope>
    <source>
        <strain evidence="6">U-32</strain>
    </source>
</reference>
<evidence type="ECO:0000256" key="2">
    <source>
        <dbReference type="ARBA" id="ARBA00049661"/>
    </source>
</evidence>
<dbReference type="GO" id="GO:0005737">
    <property type="term" value="C:cytoplasm"/>
    <property type="evidence" value="ECO:0007669"/>
    <property type="project" value="TreeGrafter"/>
</dbReference>